<evidence type="ECO:0000256" key="1">
    <source>
        <dbReference type="SAM" id="SignalP"/>
    </source>
</evidence>
<sequence>MSDSRRRIRGNPAAATRAPLRAAANAIVVATATLALAGCAPDPDLGAVESGLAGVDNVTAATASPQHSNFPWETQVNIDLYVEETDEDALVQTVRDIAPVLAADRATSRFETTVNFYEGEPADYGDDGADSFDRAYVPQDGGVFEQELGLTEFAGIVFGPGDVERLAAESD</sequence>
<feature type="chain" id="PRO_5047180078" evidence="1">
    <location>
        <begin position="38"/>
        <end position="171"/>
    </location>
</feature>
<evidence type="ECO:0000313" key="3">
    <source>
        <dbReference type="Proteomes" id="UP001283109"/>
    </source>
</evidence>
<dbReference type="Proteomes" id="UP001283109">
    <property type="component" value="Unassembled WGS sequence"/>
</dbReference>
<reference evidence="2 3" key="1">
    <citation type="submission" date="2023-11" db="EMBL/GenBank/DDBJ databases">
        <title>Draft genome sequence of Microbacterium arthrosphaerae JCM 30492.</title>
        <authorList>
            <person name="Zhang G."/>
            <person name="Ding Y."/>
        </authorList>
    </citation>
    <scope>NUCLEOTIDE SEQUENCE [LARGE SCALE GENOMIC DNA]</scope>
    <source>
        <strain evidence="2 3">JCM 30492</strain>
    </source>
</reference>
<dbReference type="EMBL" id="JAWQEV010000002">
    <property type="protein sequence ID" value="MDW4572951.1"/>
    <property type="molecule type" value="Genomic_DNA"/>
</dbReference>
<comment type="caution">
    <text evidence="2">The sequence shown here is derived from an EMBL/GenBank/DDBJ whole genome shotgun (WGS) entry which is preliminary data.</text>
</comment>
<protein>
    <submittedName>
        <fullName evidence="2">Uncharacterized protein</fullName>
    </submittedName>
</protein>
<gene>
    <name evidence="2" type="ORF">R8Z58_09230</name>
</gene>
<accession>A0ABU4H0U7</accession>
<feature type="signal peptide" evidence="1">
    <location>
        <begin position="1"/>
        <end position="37"/>
    </location>
</feature>
<name>A0ABU4H0U7_9MICO</name>
<proteinExistence type="predicted"/>
<dbReference type="RefSeq" id="WP_318353456.1">
    <property type="nucleotide sequence ID" value="NZ_JAWQEV010000002.1"/>
</dbReference>
<organism evidence="2 3">
    <name type="scientific">Microbacterium arthrosphaerae</name>
    <dbReference type="NCBI Taxonomy" id="792652"/>
    <lineage>
        <taxon>Bacteria</taxon>
        <taxon>Bacillati</taxon>
        <taxon>Actinomycetota</taxon>
        <taxon>Actinomycetes</taxon>
        <taxon>Micrococcales</taxon>
        <taxon>Microbacteriaceae</taxon>
        <taxon>Microbacterium</taxon>
    </lineage>
</organism>
<evidence type="ECO:0000313" key="2">
    <source>
        <dbReference type="EMBL" id="MDW4572951.1"/>
    </source>
</evidence>
<keyword evidence="3" id="KW-1185">Reference proteome</keyword>
<keyword evidence="1" id="KW-0732">Signal</keyword>